<feature type="transmembrane region" description="Helical" evidence="3">
    <location>
        <begin position="80"/>
        <end position="104"/>
    </location>
</feature>
<feature type="transmembrane region" description="Helical" evidence="3">
    <location>
        <begin position="236"/>
        <end position="256"/>
    </location>
</feature>
<feature type="region of interest" description="Disordered" evidence="2">
    <location>
        <begin position="853"/>
        <end position="872"/>
    </location>
</feature>
<feature type="transmembrane region" description="Helical" evidence="3">
    <location>
        <begin position="54"/>
        <end position="73"/>
    </location>
</feature>
<evidence type="ECO:0000313" key="5">
    <source>
        <dbReference type="Proteomes" id="UP000230251"/>
    </source>
</evidence>
<dbReference type="Proteomes" id="UP000230251">
    <property type="component" value="Unassembled WGS sequence"/>
</dbReference>
<evidence type="ECO:0000256" key="1">
    <source>
        <dbReference type="SAM" id="Coils"/>
    </source>
</evidence>
<name>A0A2M8EQC9_9BACT</name>
<accession>A0A2M8EQC9</accession>
<keyword evidence="3" id="KW-0472">Membrane</keyword>
<feature type="transmembrane region" description="Helical" evidence="3">
    <location>
        <begin position="324"/>
        <end position="344"/>
    </location>
</feature>
<feature type="transmembrane region" description="Helical" evidence="3">
    <location>
        <begin position="21"/>
        <end position="42"/>
    </location>
</feature>
<feature type="compositionally biased region" description="Basic and acidic residues" evidence="2">
    <location>
        <begin position="434"/>
        <end position="452"/>
    </location>
</feature>
<feature type="transmembrane region" description="Helical" evidence="3">
    <location>
        <begin position="208"/>
        <end position="230"/>
    </location>
</feature>
<keyword evidence="1" id="KW-0175">Coiled coil</keyword>
<organism evidence="4 5">
    <name type="scientific">Candidatus Uhrbacteria bacterium CG_4_9_14_0_2_um_filter_41_50</name>
    <dbReference type="NCBI Taxonomy" id="1975031"/>
    <lineage>
        <taxon>Bacteria</taxon>
        <taxon>Candidatus Uhriibacteriota</taxon>
    </lineage>
</organism>
<sequence length="872" mass="94124">MSDIYYEFARLQNFIKAHRKLIVLALAFVFLFFGFYQASAAIDWDPTDEISRSILSSTIGVLAAIVNVVAWAVGQLIIAVLGMLIIPILGYNNFGSSAIIDIGWPLVRDVVNMFVIVVLLVVAIKTILNSKSANWEQQLPRLFIAVILVNFSRTLTLLIVDAGQVVMFTFVNALRDIAAGNFVSLFQLNEILSLAQPSEENASYGFELFGFLGTAYANLVLLMIVLAVVVVLAIVFVYRIIMIWVLVILSPIAFFAQGLKDVLPQVAGQASKWWDKLVGVVTLGPILVFFLWLGLAAATSGAVATTEGFNLDKTEDSSSLYSEVFQVEQLLSMLIGVILIMVGFQAASGAAGAMGGIAATLINEKTGTQIAKNAARLPVSAGAWAGKRGLVAADRATGGGFARMGQKISQAAVQANIPIVSQIGSAVGGTIEGKSNELTKKDQKEAKERTDRMSVGQKAALLQMAQRGDVLTPKARRDAAALTKTFATDGKVRDDIEKGYTDRGDVAGWERFNKKQVQAARSMNAKGELGEMSDADDKAMNAFLTKNLNQIEVKDKNGVVNKAKTEDAQKKVIDDSDFDRKNLRKGGYDDPAIRKMLSEKKTNEFYKDENGKLVQRSELQAIEAGSGIHSSLRDHMAGRGADIGTSSVDTLGRAFEGGSMKVSEITVDNLQTNGAPDPVKVEKVSQALASSGQPLDGLDIAVANIIKPQLQALESAASTPGEARKYKKARFTAERMDADARAALDISPTGNFGGTAAAKINKKKAFNEIMTDQPIQAHKIKSMVTPTDFNEVAQELVQTASEDNARQLGNTLAQAQDVGNRELIRQAKAALEANRDALQAEISTLNTTTDKDKIKNIQKKQNSYNDALRYAP</sequence>
<feature type="transmembrane region" description="Helical" evidence="3">
    <location>
        <begin position="110"/>
        <end position="128"/>
    </location>
</feature>
<evidence type="ECO:0000256" key="2">
    <source>
        <dbReference type="SAM" id="MobiDB-lite"/>
    </source>
</evidence>
<reference evidence="5" key="1">
    <citation type="submission" date="2017-09" db="EMBL/GenBank/DDBJ databases">
        <title>Depth-based differentiation of microbial function through sediment-hosted aquifers and enrichment of novel symbionts in the deep terrestrial subsurface.</title>
        <authorList>
            <person name="Probst A.J."/>
            <person name="Ladd B."/>
            <person name="Jarett J.K."/>
            <person name="Geller-Mcgrath D.E."/>
            <person name="Sieber C.M.K."/>
            <person name="Emerson J.B."/>
            <person name="Anantharaman K."/>
            <person name="Thomas B.C."/>
            <person name="Malmstrom R."/>
            <person name="Stieglmeier M."/>
            <person name="Klingl A."/>
            <person name="Woyke T."/>
            <person name="Ryan C.M."/>
            <person name="Banfield J.F."/>
        </authorList>
    </citation>
    <scope>NUCLEOTIDE SEQUENCE [LARGE SCALE GENOMIC DNA]</scope>
</reference>
<feature type="transmembrane region" description="Helical" evidence="3">
    <location>
        <begin position="140"/>
        <end position="160"/>
    </location>
</feature>
<keyword evidence="3" id="KW-1133">Transmembrane helix</keyword>
<comment type="caution">
    <text evidence="4">The sequence shown here is derived from an EMBL/GenBank/DDBJ whole genome shotgun (WGS) entry which is preliminary data.</text>
</comment>
<feature type="transmembrane region" description="Helical" evidence="3">
    <location>
        <begin position="277"/>
        <end position="304"/>
    </location>
</feature>
<protein>
    <submittedName>
        <fullName evidence="4">Uncharacterized protein</fullName>
    </submittedName>
</protein>
<dbReference type="AlphaFoldDB" id="A0A2M8EQC9"/>
<feature type="region of interest" description="Disordered" evidence="2">
    <location>
        <begin position="434"/>
        <end position="454"/>
    </location>
</feature>
<evidence type="ECO:0000313" key="4">
    <source>
        <dbReference type="EMBL" id="PJC24950.1"/>
    </source>
</evidence>
<feature type="coiled-coil region" evidence="1">
    <location>
        <begin position="821"/>
        <end position="848"/>
    </location>
</feature>
<dbReference type="EMBL" id="PFSI01000004">
    <property type="protein sequence ID" value="PJC24950.1"/>
    <property type="molecule type" value="Genomic_DNA"/>
</dbReference>
<proteinExistence type="predicted"/>
<keyword evidence="3" id="KW-0812">Transmembrane</keyword>
<gene>
    <name evidence="4" type="ORF">CO057_00160</name>
</gene>
<evidence type="ECO:0000256" key="3">
    <source>
        <dbReference type="SAM" id="Phobius"/>
    </source>
</evidence>